<dbReference type="Proteomes" id="UP001206925">
    <property type="component" value="Unassembled WGS sequence"/>
</dbReference>
<evidence type="ECO:0000256" key="1">
    <source>
        <dbReference type="ARBA" id="ARBA00022741"/>
    </source>
</evidence>
<reference evidence="5" key="1">
    <citation type="submission" date="2022-06" db="EMBL/GenBank/DDBJ databases">
        <title>Uncovering the hologenomic basis of an extraordinary plant invasion.</title>
        <authorList>
            <person name="Bieker V.C."/>
            <person name="Martin M.D."/>
            <person name="Gilbert T."/>
            <person name="Hodgins K."/>
            <person name="Battlay P."/>
            <person name="Petersen B."/>
            <person name="Wilson J."/>
        </authorList>
    </citation>
    <scope>NUCLEOTIDE SEQUENCE</scope>
    <source>
        <strain evidence="5">AA19_3_7</strain>
        <tissue evidence="5">Leaf</tissue>
    </source>
</reference>
<comment type="caution">
    <text evidence="5">The sequence shown here is derived from an EMBL/GenBank/DDBJ whole genome shotgun (WGS) entry which is preliminary data.</text>
</comment>
<evidence type="ECO:0000259" key="4">
    <source>
        <dbReference type="PROSITE" id="PS51718"/>
    </source>
</evidence>
<dbReference type="Gene3D" id="3.40.50.300">
    <property type="entry name" value="P-loop containing nucleotide triphosphate hydrolases"/>
    <property type="match status" value="1"/>
</dbReference>
<sequence>MRKPSINNTDGNVVSGDGETHEDVVPQEETVLVDDNQSSPSLTTPPLLSSYNDMISMMRPLFGAVHTLRCMNVVNKGYQGMITLPTIVVIGDQSSGKSSLIESLTGIGLPLCTRVPLIIRFEHNSNPDSELWLEYKDKSVPVSETNSSEWINSLTESLAGKYYKEISNMPLTLIVKKNSVPDVTIVDLPGIPVDGQSENISDILETHIKLEDCVFLHVISAATGDFPTCESVKIINKFDKNGDRTLHVCTKSDEASEDMVTVVTTNYMGPDYVCVRNRVGEETYEEARAKEGILFETHHLLSKIDKSMVGVPVVAKKLLMIQLQGITNHLCGLIGVINKDLNTCVVRLQQQHNFTTVSEAMPAFVQIINKSQKSLGKIVLFKRFDEFPDETPMHCYIKLEEMSVEFSQQLKSNQVKEGEEFLAEEIRLVLEQGKWSPEQAFQFLFQRKIDGIYAMTCTFISQLWDYIEFVIIKVVGMHAQNSYPQLLASLKIAAKEVIANHKESFKDRLLKLLDTKKMEGYTHDPQVISAWKELKKSERLIVETKGGVNMFISVRVDVKHLQNYPMTILNEAFDLKTRMVACLEMVHKNIFDSVELNLAMMVFTMVVLKMEKQLVNELKSDGENKYKPMLNESHSMTKRRWKLKNRIELLQKLKKVVENVMHEFSFNNF</sequence>
<feature type="region of interest" description="Disordered" evidence="3">
    <location>
        <begin position="1"/>
        <end position="22"/>
    </location>
</feature>
<dbReference type="InterPro" id="IPR030381">
    <property type="entry name" value="G_DYNAMIN_dom"/>
</dbReference>
<evidence type="ECO:0000256" key="3">
    <source>
        <dbReference type="SAM" id="MobiDB-lite"/>
    </source>
</evidence>
<evidence type="ECO:0000313" key="5">
    <source>
        <dbReference type="EMBL" id="KAI7727242.1"/>
    </source>
</evidence>
<dbReference type="InterPro" id="IPR003130">
    <property type="entry name" value="GED"/>
</dbReference>
<evidence type="ECO:0000313" key="6">
    <source>
        <dbReference type="Proteomes" id="UP001206925"/>
    </source>
</evidence>
<keyword evidence="1" id="KW-0547">Nucleotide-binding</keyword>
<organism evidence="5 6">
    <name type="scientific">Ambrosia artemisiifolia</name>
    <name type="common">Common ragweed</name>
    <dbReference type="NCBI Taxonomy" id="4212"/>
    <lineage>
        <taxon>Eukaryota</taxon>
        <taxon>Viridiplantae</taxon>
        <taxon>Streptophyta</taxon>
        <taxon>Embryophyta</taxon>
        <taxon>Tracheophyta</taxon>
        <taxon>Spermatophyta</taxon>
        <taxon>Magnoliopsida</taxon>
        <taxon>eudicotyledons</taxon>
        <taxon>Gunneridae</taxon>
        <taxon>Pentapetalae</taxon>
        <taxon>asterids</taxon>
        <taxon>campanulids</taxon>
        <taxon>Asterales</taxon>
        <taxon>Asteraceae</taxon>
        <taxon>Asteroideae</taxon>
        <taxon>Heliantheae alliance</taxon>
        <taxon>Heliantheae</taxon>
        <taxon>Ambrosia</taxon>
    </lineage>
</organism>
<dbReference type="GO" id="GO:0005525">
    <property type="term" value="F:GTP binding"/>
    <property type="evidence" value="ECO:0007669"/>
    <property type="project" value="InterPro"/>
</dbReference>
<dbReference type="PROSITE" id="PS51718">
    <property type="entry name" value="G_DYNAMIN_2"/>
    <property type="match status" value="1"/>
</dbReference>
<keyword evidence="2" id="KW-0342">GTP-binding</keyword>
<feature type="domain" description="Dynamin-type G" evidence="4">
    <location>
        <begin position="81"/>
        <end position="332"/>
    </location>
</feature>
<dbReference type="Pfam" id="PF00350">
    <property type="entry name" value="Dynamin_N"/>
    <property type="match status" value="1"/>
</dbReference>
<dbReference type="GO" id="GO:0005874">
    <property type="term" value="C:microtubule"/>
    <property type="evidence" value="ECO:0007669"/>
    <property type="project" value="TreeGrafter"/>
</dbReference>
<accession>A0AAD5G3W7</accession>
<dbReference type="EMBL" id="JAMZMK010011407">
    <property type="protein sequence ID" value="KAI7727242.1"/>
    <property type="molecule type" value="Genomic_DNA"/>
</dbReference>
<dbReference type="PANTHER" id="PTHR11566:SF173">
    <property type="entry name" value="DYNAMIN-RELATED PROTEIN 4C"/>
    <property type="match status" value="1"/>
</dbReference>
<evidence type="ECO:0000256" key="2">
    <source>
        <dbReference type="ARBA" id="ARBA00023134"/>
    </source>
</evidence>
<dbReference type="InterPro" id="IPR027417">
    <property type="entry name" value="P-loop_NTPase"/>
</dbReference>
<proteinExistence type="predicted"/>
<keyword evidence="6" id="KW-1185">Reference proteome</keyword>
<dbReference type="PANTHER" id="PTHR11566">
    <property type="entry name" value="DYNAMIN"/>
    <property type="match status" value="1"/>
</dbReference>
<dbReference type="PRINTS" id="PR00195">
    <property type="entry name" value="DYNAMIN"/>
</dbReference>
<dbReference type="GO" id="GO:0003924">
    <property type="term" value="F:GTPase activity"/>
    <property type="evidence" value="ECO:0007669"/>
    <property type="project" value="InterPro"/>
</dbReference>
<protein>
    <recommendedName>
        <fullName evidence="4">Dynamin-type G domain-containing protein</fullName>
    </recommendedName>
</protein>
<feature type="compositionally biased region" description="Polar residues" evidence="3">
    <location>
        <begin position="1"/>
        <end position="12"/>
    </location>
</feature>
<name>A0AAD5G3W7_AMBAR</name>
<dbReference type="GO" id="GO:0008017">
    <property type="term" value="F:microtubule binding"/>
    <property type="evidence" value="ECO:0007669"/>
    <property type="project" value="TreeGrafter"/>
</dbReference>
<dbReference type="AlphaFoldDB" id="A0AAD5G3W7"/>
<dbReference type="GO" id="GO:0005737">
    <property type="term" value="C:cytoplasm"/>
    <property type="evidence" value="ECO:0007669"/>
    <property type="project" value="TreeGrafter"/>
</dbReference>
<dbReference type="SUPFAM" id="SSF52540">
    <property type="entry name" value="P-loop containing nucleoside triphosphate hydrolases"/>
    <property type="match status" value="1"/>
</dbReference>
<dbReference type="InterPro" id="IPR022812">
    <property type="entry name" value="Dynamin"/>
</dbReference>
<dbReference type="InterPro" id="IPR000375">
    <property type="entry name" value="Dynamin_stalk"/>
</dbReference>
<gene>
    <name evidence="5" type="ORF">M8C21_033370</name>
</gene>
<dbReference type="GO" id="GO:0016020">
    <property type="term" value="C:membrane"/>
    <property type="evidence" value="ECO:0007669"/>
    <property type="project" value="TreeGrafter"/>
</dbReference>
<dbReference type="InterPro" id="IPR001401">
    <property type="entry name" value="Dynamin_GTPase"/>
</dbReference>
<dbReference type="Pfam" id="PF02212">
    <property type="entry name" value="GED"/>
    <property type="match status" value="1"/>
</dbReference>
<dbReference type="Gene3D" id="1.20.120.1240">
    <property type="entry name" value="Dynamin, middle domain"/>
    <property type="match status" value="1"/>
</dbReference>
<dbReference type="Pfam" id="PF01031">
    <property type="entry name" value="Dynamin_M"/>
    <property type="match status" value="1"/>
</dbReference>
<dbReference type="InterPro" id="IPR045063">
    <property type="entry name" value="Dynamin_N"/>
</dbReference>
<dbReference type="SMART" id="SM00053">
    <property type="entry name" value="DYNc"/>
    <property type="match status" value="1"/>
</dbReference>